<comment type="caution">
    <text evidence="1">The sequence shown here is derived from an EMBL/GenBank/DDBJ whole genome shotgun (WGS) entry which is preliminary data.</text>
</comment>
<protein>
    <submittedName>
        <fullName evidence="1">Uncharacterized protein</fullName>
    </submittedName>
</protein>
<sequence>MYFFTAFSSIFECEKCGLFLFKIFWLQITRFILKFDVIRIFALFLRDQFTIKNPLFTSYPQHRYFSSYKQNKNILLSRIFPSP</sequence>
<name>A0A158SZR4_HAEIF</name>
<proteinExistence type="predicted"/>
<accession>A0A158SZR4</accession>
<evidence type="ECO:0000313" key="2">
    <source>
        <dbReference type="Proteomes" id="UP000050700"/>
    </source>
</evidence>
<reference evidence="1 2" key="1">
    <citation type="submission" date="2014-05" db="EMBL/GenBank/DDBJ databases">
        <title>Methylome analysis of the phasevarions of Haemophilus influenzae.</title>
        <authorList>
            <person name="Atack J.M."/>
            <person name="Fox K.L."/>
            <person name="Power P.M."/>
            <person name="Clark T."/>
            <person name="Jurcisek J."/>
            <person name="Korlach J."/>
            <person name="Bakaletz L.O."/>
            <person name="Jennings M.P."/>
        </authorList>
    </citation>
    <scope>NUCLEOTIDE SEQUENCE [LARGE SCALE GENOMIC DNA]</scope>
    <source>
        <strain evidence="1 2">1209</strain>
    </source>
</reference>
<dbReference type="EMBL" id="JMQP01000002">
    <property type="protein sequence ID" value="KIS36358.1"/>
    <property type="molecule type" value="Genomic_DNA"/>
</dbReference>
<dbReference type="PATRIC" id="fig|727.582.peg.1827"/>
<organism evidence="1 2">
    <name type="scientific">Haemophilus influenzae</name>
    <dbReference type="NCBI Taxonomy" id="727"/>
    <lineage>
        <taxon>Bacteria</taxon>
        <taxon>Pseudomonadati</taxon>
        <taxon>Pseudomonadota</taxon>
        <taxon>Gammaproteobacteria</taxon>
        <taxon>Pasteurellales</taxon>
        <taxon>Pasteurellaceae</taxon>
        <taxon>Haemophilus</taxon>
    </lineage>
</organism>
<gene>
    <name evidence="1" type="ORF">NTHI1209_02002</name>
</gene>
<dbReference type="AlphaFoldDB" id="A0A158SZR4"/>
<dbReference type="Proteomes" id="UP000050700">
    <property type="component" value="Unassembled WGS sequence"/>
</dbReference>
<evidence type="ECO:0000313" key="1">
    <source>
        <dbReference type="EMBL" id="KIS36358.1"/>
    </source>
</evidence>